<reference evidence="3" key="1">
    <citation type="submission" date="2015-09" db="EMBL/GenBank/DDBJ databases">
        <authorList>
            <person name="Daims H."/>
        </authorList>
    </citation>
    <scope>NUCLEOTIDE SEQUENCE [LARGE SCALE GENOMIC DNA]</scope>
</reference>
<dbReference type="InterPro" id="IPR013978">
    <property type="entry name" value="MEKHLA"/>
</dbReference>
<evidence type="ECO:0000313" key="3">
    <source>
        <dbReference type="Proteomes" id="UP000066284"/>
    </source>
</evidence>
<feature type="domain" description="MEKHLA" evidence="1">
    <location>
        <begin position="17"/>
        <end position="157"/>
    </location>
</feature>
<evidence type="ECO:0000259" key="1">
    <source>
        <dbReference type="Pfam" id="PF08670"/>
    </source>
</evidence>
<name>A0A0S4KQZ1_9BACT</name>
<accession>A0A0S4KQZ1</accession>
<dbReference type="STRING" id="1715989.NITINOP_0798"/>
<keyword evidence="3" id="KW-1185">Reference proteome</keyword>
<sequence length="160" mass="18482">MVNNEMTSIWTSPAVLAWSQRLLDSFRRWTGRDLIARSGSKEGDAKALFDAPFVVVSHGIEPDPVLNYGNQAALRLWEMDWDRFLHTPSRMTAEPVHQEERRRILAVAQERGYVEGYRGVRISATGRRFLVTDAILWNVLDDHDRLVGQAATFRNWQNMR</sequence>
<dbReference type="EMBL" id="LN885086">
    <property type="protein sequence ID" value="CUQ65773.1"/>
    <property type="molecule type" value="Genomic_DNA"/>
</dbReference>
<dbReference type="AlphaFoldDB" id="A0A0S4KQZ1"/>
<organism evidence="2 3">
    <name type="scientific">Candidatus Nitrospira inopinata</name>
    <dbReference type="NCBI Taxonomy" id="1715989"/>
    <lineage>
        <taxon>Bacteria</taxon>
        <taxon>Pseudomonadati</taxon>
        <taxon>Nitrospirota</taxon>
        <taxon>Nitrospiria</taxon>
        <taxon>Nitrospirales</taxon>
        <taxon>Nitrospiraceae</taxon>
        <taxon>Nitrospira</taxon>
    </lineage>
</organism>
<evidence type="ECO:0000313" key="2">
    <source>
        <dbReference type="EMBL" id="CUQ65773.1"/>
    </source>
</evidence>
<gene>
    <name evidence="2" type="ORF">NITINOP_0798</name>
</gene>
<protein>
    <submittedName>
        <fullName evidence="2">MEKHLA domain-containing protein</fullName>
    </submittedName>
</protein>
<dbReference type="Pfam" id="PF08670">
    <property type="entry name" value="MEKHLA"/>
    <property type="match status" value="1"/>
</dbReference>
<dbReference type="KEGG" id="nio:NITINOP_0798"/>
<dbReference type="Proteomes" id="UP000066284">
    <property type="component" value="Chromosome 1"/>
</dbReference>
<proteinExistence type="predicted"/>